<proteinExistence type="predicted"/>
<reference evidence="1" key="1">
    <citation type="submission" date="2021-06" db="EMBL/GenBank/DDBJ databases">
        <authorList>
            <person name="Kallberg Y."/>
            <person name="Tangrot J."/>
            <person name="Rosling A."/>
        </authorList>
    </citation>
    <scope>NUCLEOTIDE SEQUENCE</scope>
    <source>
        <strain evidence="1">MA453B</strain>
    </source>
</reference>
<accession>A0A9N9BA37</accession>
<dbReference type="AlphaFoldDB" id="A0A9N9BA37"/>
<feature type="non-terminal residue" evidence="1">
    <location>
        <position position="1"/>
    </location>
</feature>
<keyword evidence="2" id="KW-1185">Reference proteome</keyword>
<protein>
    <submittedName>
        <fullName evidence="1">14739_t:CDS:1</fullName>
    </submittedName>
</protein>
<comment type="caution">
    <text evidence="1">The sequence shown here is derived from an EMBL/GenBank/DDBJ whole genome shotgun (WGS) entry which is preliminary data.</text>
</comment>
<evidence type="ECO:0000313" key="2">
    <source>
        <dbReference type="Proteomes" id="UP000789405"/>
    </source>
</evidence>
<dbReference type="SUPFAM" id="SSF53098">
    <property type="entry name" value="Ribonuclease H-like"/>
    <property type="match status" value="1"/>
</dbReference>
<dbReference type="Proteomes" id="UP000789405">
    <property type="component" value="Unassembled WGS sequence"/>
</dbReference>
<sequence length="118" mass="14151">MFEYFTDLCQEQEVEFDENNYKIRYLGHIINIAAQDILKNLKAEGPNQEENLSKQDNNIDLMTAIKKLRKIILFACLTPQRKEKFMKYNPNKLELIMDVKTRWNSTYYIIKRALDLKE</sequence>
<dbReference type="OrthoDB" id="2446487at2759"/>
<dbReference type="InterPro" id="IPR012337">
    <property type="entry name" value="RNaseH-like_sf"/>
</dbReference>
<gene>
    <name evidence="1" type="ORF">DERYTH_LOCUS5636</name>
</gene>
<organism evidence="1 2">
    <name type="scientific">Dentiscutata erythropus</name>
    <dbReference type="NCBI Taxonomy" id="1348616"/>
    <lineage>
        <taxon>Eukaryota</taxon>
        <taxon>Fungi</taxon>
        <taxon>Fungi incertae sedis</taxon>
        <taxon>Mucoromycota</taxon>
        <taxon>Glomeromycotina</taxon>
        <taxon>Glomeromycetes</taxon>
        <taxon>Diversisporales</taxon>
        <taxon>Gigasporaceae</taxon>
        <taxon>Dentiscutata</taxon>
    </lineage>
</organism>
<evidence type="ECO:0000313" key="1">
    <source>
        <dbReference type="EMBL" id="CAG8558884.1"/>
    </source>
</evidence>
<name>A0A9N9BA37_9GLOM</name>
<dbReference type="EMBL" id="CAJVPY010002384">
    <property type="protein sequence ID" value="CAG8558884.1"/>
    <property type="molecule type" value="Genomic_DNA"/>
</dbReference>